<dbReference type="EMBL" id="JACXWA010000062">
    <property type="protein sequence ID" value="MBD3870462.1"/>
    <property type="molecule type" value="Genomic_DNA"/>
</dbReference>
<dbReference type="InterPro" id="IPR036551">
    <property type="entry name" value="Flavin_trans-like"/>
</dbReference>
<proteinExistence type="predicted"/>
<keyword evidence="2" id="KW-0285">Flavoprotein</keyword>
<gene>
    <name evidence="6" type="ORF">IFJ97_03785</name>
</gene>
<evidence type="ECO:0000259" key="5">
    <source>
        <dbReference type="Pfam" id="PF02441"/>
    </source>
</evidence>
<dbReference type="NCBIfam" id="TIGR00421">
    <property type="entry name" value="ubiX_pad"/>
    <property type="match status" value="1"/>
</dbReference>
<name>A0A8J6XX57_9BACT</name>
<comment type="caution">
    <text evidence="6">The sequence shown here is derived from an EMBL/GenBank/DDBJ whole genome shotgun (WGS) entry which is preliminary data.</text>
</comment>
<accession>A0A8J6XX57</accession>
<dbReference type="Pfam" id="PF02441">
    <property type="entry name" value="Flavoprotein"/>
    <property type="match status" value="1"/>
</dbReference>
<dbReference type="InterPro" id="IPR003382">
    <property type="entry name" value="Flavoprotein"/>
</dbReference>
<dbReference type="SUPFAM" id="SSF52507">
    <property type="entry name" value="Homo-oligomeric flavin-containing Cys decarboxylases, HFCD"/>
    <property type="match status" value="1"/>
</dbReference>
<keyword evidence="1" id="KW-0637">Prenyltransferase</keyword>
<feature type="domain" description="Flavoprotein" evidence="5">
    <location>
        <begin position="4"/>
        <end position="179"/>
    </location>
</feature>
<dbReference type="GO" id="GO:0004659">
    <property type="term" value="F:prenyltransferase activity"/>
    <property type="evidence" value="ECO:0007669"/>
    <property type="project" value="UniProtKB-KW"/>
</dbReference>
<reference evidence="6 7" key="1">
    <citation type="submission" date="2020-08" db="EMBL/GenBank/DDBJ databases">
        <title>Acidobacteriota in marine sediments use diverse sulfur dissimilation pathways.</title>
        <authorList>
            <person name="Wasmund K."/>
        </authorList>
    </citation>
    <scope>NUCLEOTIDE SEQUENCE [LARGE SCALE GENOMIC DNA]</scope>
    <source>
        <strain evidence="6">MAG AM3-A</strain>
    </source>
</reference>
<dbReference type="Gene3D" id="3.40.50.1950">
    <property type="entry name" value="Flavin prenyltransferase-like"/>
    <property type="match status" value="1"/>
</dbReference>
<dbReference type="Proteomes" id="UP000598633">
    <property type="component" value="Unassembled WGS sequence"/>
</dbReference>
<evidence type="ECO:0000256" key="1">
    <source>
        <dbReference type="ARBA" id="ARBA00022602"/>
    </source>
</evidence>
<evidence type="ECO:0000256" key="2">
    <source>
        <dbReference type="ARBA" id="ARBA00022630"/>
    </source>
</evidence>
<evidence type="ECO:0000256" key="4">
    <source>
        <dbReference type="ARBA" id="ARBA00022679"/>
    </source>
</evidence>
<dbReference type="AlphaFoldDB" id="A0A8J6XX57"/>
<keyword evidence="3" id="KW-0288">FMN</keyword>
<dbReference type="InterPro" id="IPR004507">
    <property type="entry name" value="UbiX-like"/>
</dbReference>
<sequence length="204" mass="21843">MAKELALLVSGGSGSVLATRFAIAALESGQIDALHLVVTGAASKVLAHEMGSEWASARAIRDNLELDEDLRSRIHPYTDSDLAAPVASGSHRLHGVVVLPCSAGMAGSLANGISRGLAQRVADVAIKQRWPLLIGIRETPMSTILLENLLRLAQAGAHIVPPLPAFYLKPEDKTAHQIFVDHFCLRLLDLLGIPSRDNGLRWRG</sequence>
<evidence type="ECO:0000313" key="7">
    <source>
        <dbReference type="Proteomes" id="UP000598633"/>
    </source>
</evidence>
<keyword evidence="4" id="KW-0808">Transferase</keyword>
<protein>
    <submittedName>
        <fullName evidence="6">UbiX family flavin prenyltransferase</fullName>
    </submittedName>
</protein>
<evidence type="ECO:0000313" key="6">
    <source>
        <dbReference type="EMBL" id="MBD3870462.1"/>
    </source>
</evidence>
<organism evidence="6 7">
    <name type="scientific">Candidatus Sulfomarinibacter kjeldsenii</name>
    <dbReference type="NCBI Taxonomy" id="2885994"/>
    <lineage>
        <taxon>Bacteria</taxon>
        <taxon>Pseudomonadati</taxon>
        <taxon>Acidobacteriota</taxon>
        <taxon>Thermoanaerobaculia</taxon>
        <taxon>Thermoanaerobaculales</taxon>
        <taxon>Candidatus Sulfomarinibacteraceae</taxon>
        <taxon>Candidatus Sulfomarinibacter</taxon>
    </lineage>
</organism>
<evidence type="ECO:0000256" key="3">
    <source>
        <dbReference type="ARBA" id="ARBA00022643"/>
    </source>
</evidence>